<comment type="similarity">
    <text evidence="1">Belongs to the IS21/IS1162 putative ATP-binding protein family.</text>
</comment>
<dbReference type="Proteomes" id="UP000199318">
    <property type="component" value="Unassembled WGS sequence"/>
</dbReference>
<name>A0A1H9WZJ7_9BACI</name>
<evidence type="ECO:0000313" key="5">
    <source>
        <dbReference type="EMBL" id="SES38813.1"/>
    </source>
</evidence>
<sequence>MMQEDIQAYAKRLKLSWVREHFHEVEASSQEEYLCKLLAQEIEQREARKINVLLKAATLPKEPNKTFDWKNIKLGQGLSQEGLLHGAFLEHQENMIFYGGVGAGKTFLATRIGMNAIYKYGKRVKFYTVASLANELLDANEKGTLTNLFKKIEKLDLLILDELGYIPLHKQGAELLFQVISLCYEKRSIIITTNLQFGEWNHVFGDPVLTEAVVDRLIHHSHLVLFGGDSNRMKESFLMNQIEK</sequence>
<dbReference type="STRING" id="1464123.SAMN05444126_1592"/>
<protein>
    <submittedName>
        <fullName evidence="5">DNA replication protein DnaC</fullName>
    </submittedName>
</protein>
<dbReference type="SMART" id="SM00382">
    <property type="entry name" value="AAA"/>
    <property type="match status" value="1"/>
</dbReference>
<accession>A0A1H9WZJ7</accession>
<proteinExistence type="inferred from homology"/>
<dbReference type="InterPro" id="IPR028350">
    <property type="entry name" value="DNAC/IstB-like"/>
</dbReference>
<dbReference type="PANTHER" id="PTHR30050">
    <property type="entry name" value="CHROMOSOMAL REPLICATION INITIATOR PROTEIN DNAA"/>
    <property type="match status" value="1"/>
</dbReference>
<dbReference type="Gene3D" id="3.40.50.300">
    <property type="entry name" value="P-loop containing nucleotide triphosphate hydrolases"/>
    <property type="match status" value="1"/>
</dbReference>
<feature type="domain" description="AAA+ ATPase" evidence="4">
    <location>
        <begin position="91"/>
        <end position="225"/>
    </location>
</feature>
<dbReference type="CDD" id="cd00009">
    <property type="entry name" value="AAA"/>
    <property type="match status" value="1"/>
</dbReference>
<organism evidence="5 6">
    <name type="scientific">Salisediminibacterium halotolerans</name>
    <dbReference type="NCBI Taxonomy" id="517425"/>
    <lineage>
        <taxon>Bacteria</taxon>
        <taxon>Bacillati</taxon>
        <taxon>Bacillota</taxon>
        <taxon>Bacilli</taxon>
        <taxon>Bacillales</taxon>
        <taxon>Bacillaceae</taxon>
        <taxon>Salisediminibacterium</taxon>
    </lineage>
</organism>
<dbReference type="GO" id="GO:0006260">
    <property type="term" value="P:DNA replication"/>
    <property type="evidence" value="ECO:0007669"/>
    <property type="project" value="TreeGrafter"/>
</dbReference>
<keyword evidence="2" id="KW-0547">Nucleotide-binding</keyword>
<dbReference type="InterPro" id="IPR027417">
    <property type="entry name" value="P-loop_NTPase"/>
</dbReference>
<dbReference type="EMBL" id="FOGV01000059">
    <property type="protein sequence ID" value="SES38813.1"/>
    <property type="molecule type" value="Genomic_DNA"/>
</dbReference>
<dbReference type="Pfam" id="PF01695">
    <property type="entry name" value="IstB_IS21"/>
    <property type="match status" value="1"/>
</dbReference>
<keyword evidence="6" id="KW-1185">Reference proteome</keyword>
<dbReference type="SUPFAM" id="SSF52540">
    <property type="entry name" value="P-loop containing nucleoside triphosphate hydrolases"/>
    <property type="match status" value="1"/>
</dbReference>
<reference evidence="6" key="1">
    <citation type="submission" date="2016-10" db="EMBL/GenBank/DDBJ databases">
        <authorList>
            <person name="de Groot N.N."/>
        </authorList>
    </citation>
    <scope>NUCLEOTIDE SEQUENCE [LARGE SCALE GENOMIC DNA]</scope>
    <source>
        <strain evidence="6">10nlg</strain>
    </source>
</reference>
<dbReference type="AlphaFoldDB" id="A0A1H9WZJ7"/>
<dbReference type="PIRSF" id="PIRSF003073">
    <property type="entry name" value="DNAC_TnpB_IstB"/>
    <property type="match status" value="1"/>
</dbReference>
<dbReference type="InterPro" id="IPR003593">
    <property type="entry name" value="AAA+_ATPase"/>
</dbReference>
<dbReference type="InterPro" id="IPR047661">
    <property type="entry name" value="IstB"/>
</dbReference>
<dbReference type="GO" id="GO:0005524">
    <property type="term" value="F:ATP binding"/>
    <property type="evidence" value="ECO:0007669"/>
    <property type="project" value="UniProtKB-KW"/>
</dbReference>
<keyword evidence="3" id="KW-0067">ATP-binding</keyword>
<evidence type="ECO:0000259" key="4">
    <source>
        <dbReference type="SMART" id="SM00382"/>
    </source>
</evidence>
<dbReference type="PANTHER" id="PTHR30050:SF4">
    <property type="entry name" value="ATP-BINDING PROTEIN RV3427C IN INSERTION SEQUENCE-RELATED"/>
    <property type="match status" value="1"/>
</dbReference>
<dbReference type="InterPro" id="IPR002611">
    <property type="entry name" value="IstB_ATP-bd"/>
</dbReference>
<evidence type="ECO:0000256" key="1">
    <source>
        <dbReference type="ARBA" id="ARBA00008059"/>
    </source>
</evidence>
<gene>
    <name evidence="5" type="ORF">SAMN05444126_1592</name>
</gene>
<evidence type="ECO:0000313" key="6">
    <source>
        <dbReference type="Proteomes" id="UP000199318"/>
    </source>
</evidence>
<evidence type="ECO:0000256" key="3">
    <source>
        <dbReference type="ARBA" id="ARBA00022840"/>
    </source>
</evidence>
<dbReference type="NCBIfam" id="NF038214">
    <property type="entry name" value="IS21_help_AAA"/>
    <property type="match status" value="1"/>
</dbReference>
<evidence type="ECO:0000256" key="2">
    <source>
        <dbReference type="ARBA" id="ARBA00022741"/>
    </source>
</evidence>
<comment type="caution">
    <text evidence="5">The sequence shown here is derived from an EMBL/GenBank/DDBJ whole genome shotgun (WGS) entry which is preliminary data.</text>
</comment>